<dbReference type="Proteomes" id="UP001215598">
    <property type="component" value="Unassembled WGS sequence"/>
</dbReference>
<keyword evidence="2" id="KW-1185">Reference proteome</keyword>
<evidence type="ECO:0000313" key="1">
    <source>
        <dbReference type="EMBL" id="KAJ7698453.1"/>
    </source>
</evidence>
<comment type="caution">
    <text evidence="1">The sequence shown here is derived from an EMBL/GenBank/DDBJ whole genome shotgun (WGS) entry which is preliminary data.</text>
</comment>
<reference evidence="1" key="1">
    <citation type="submission" date="2023-03" db="EMBL/GenBank/DDBJ databases">
        <title>Massive genome expansion in bonnet fungi (Mycena s.s.) driven by repeated elements and novel gene families across ecological guilds.</title>
        <authorList>
            <consortium name="Lawrence Berkeley National Laboratory"/>
            <person name="Harder C.B."/>
            <person name="Miyauchi S."/>
            <person name="Viragh M."/>
            <person name="Kuo A."/>
            <person name="Thoen E."/>
            <person name="Andreopoulos B."/>
            <person name="Lu D."/>
            <person name="Skrede I."/>
            <person name="Drula E."/>
            <person name="Henrissat B."/>
            <person name="Morin E."/>
            <person name="Kohler A."/>
            <person name="Barry K."/>
            <person name="LaButti K."/>
            <person name="Morin E."/>
            <person name="Salamov A."/>
            <person name="Lipzen A."/>
            <person name="Mereny Z."/>
            <person name="Hegedus B."/>
            <person name="Baldrian P."/>
            <person name="Stursova M."/>
            <person name="Weitz H."/>
            <person name="Taylor A."/>
            <person name="Grigoriev I.V."/>
            <person name="Nagy L.G."/>
            <person name="Martin F."/>
            <person name="Kauserud H."/>
        </authorList>
    </citation>
    <scope>NUCLEOTIDE SEQUENCE</scope>
    <source>
        <strain evidence="1">CBHHK182m</strain>
    </source>
</reference>
<gene>
    <name evidence="1" type="ORF">B0H16DRAFT_1349539</name>
</gene>
<feature type="non-terminal residue" evidence="1">
    <location>
        <position position="1"/>
    </location>
</feature>
<accession>A0AAD7GP65</accession>
<sequence>MEALVLESKKKFVAANDTIGTLCKQAKALKQRIRRSIRGFSRAVARAKEKSSICRITQKGIYTAHARKIARIMADGGCARGKIGPMLERIGQTFGVRIDRTMSRRTVGRAIKEGGVAAKMQLAFELSLNKGIADSTSNRGINIEGAHLATRVPDYASGKIDIDPNSTPKVRFLGVEKTIDHTSAESIRGWQTRVAEFCDLFNRSPLAQRLACHYSVWDFLRILKGMNGDH</sequence>
<dbReference type="AlphaFoldDB" id="A0AAD7GP65"/>
<protein>
    <submittedName>
        <fullName evidence="1">Uncharacterized protein</fullName>
    </submittedName>
</protein>
<proteinExistence type="predicted"/>
<name>A0AAD7GP65_9AGAR</name>
<organism evidence="1 2">
    <name type="scientific">Mycena metata</name>
    <dbReference type="NCBI Taxonomy" id="1033252"/>
    <lineage>
        <taxon>Eukaryota</taxon>
        <taxon>Fungi</taxon>
        <taxon>Dikarya</taxon>
        <taxon>Basidiomycota</taxon>
        <taxon>Agaricomycotina</taxon>
        <taxon>Agaricomycetes</taxon>
        <taxon>Agaricomycetidae</taxon>
        <taxon>Agaricales</taxon>
        <taxon>Marasmiineae</taxon>
        <taxon>Mycenaceae</taxon>
        <taxon>Mycena</taxon>
    </lineage>
</organism>
<evidence type="ECO:0000313" key="2">
    <source>
        <dbReference type="Proteomes" id="UP001215598"/>
    </source>
</evidence>
<dbReference type="EMBL" id="JARKIB010000589">
    <property type="protein sequence ID" value="KAJ7698453.1"/>
    <property type="molecule type" value="Genomic_DNA"/>
</dbReference>